<dbReference type="Proteomes" id="UP000237105">
    <property type="component" value="Unassembled WGS sequence"/>
</dbReference>
<dbReference type="EMBL" id="JXTB01000406">
    <property type="protein sequence ID" value="PON41794.1"/>
    <property type="molecule type" value="Genomic_DNA"/>
</dbReference>
<evidence type="ECO:0000313" key="2">
    <source>
        <dbReference type="Proteomes" id="UP000237105"/>
    </source>
</evidence>
<accession>A0A2P5AYZ8</accession>
<protein>
    <submittedName>
        <fullName evidence="1">Uncharacterized protein</fullName>
    </submittedName>
</protein>
<organism evidence="1 2">
    <name type="scientific">Parasponia andersonii</name>
    <name type="common">Sponia andersonii</name>
    <dbReference type="NCBI Taxonomy" id="3476"/>
    <lineage>
        <taxon>Eukaryota</taxon>
        <taxon>Viridiplantae</taxon>
        <taxon>Streptophyta</taxon>
        <taxon>Embryophyta</taxon>
        <taxon>Tracheophyta</taxon>
        <taxon>Spermatophyta</taxon>
        <taxon>Magnoliopsida</taxon>
        <taxon>eudicotyledons</taxon>
        <taxon>Gunneridae</taxon>
        <taxon>Pentapetalae</taxon>
        <taxon>rosids</taxon>
        <taxon>fabids</taxon>
        <taxon>Rosales</taxon>
        <taxon>Cannabaceae</taxon>
        <taxon>Parasponia</taxon>
    </lineage>
</organism>
<evidence type="ECO:0000313" key="1">
    <source>
        <dbReference type="EMBL" id="PON41794.1"/>
    </source>
</evidence>
<proteinExistence type="predicted"/>
<name>A0A2P5AYZ8_PARAD</name>
<dbReference type="AlphaFoldDB" id="A0A2P5AYZ8"/>
<sequence length="26" mass="2838">MESPSKQFSLLSGRNEFTKMCGGICS</sequence>
<reference evidence="2" key="1">
    <citation type="submission" date="2016-06" db="EMBL/GenBank/DDBJ databases">
        <title>Parallel loss of symbiosis genes in relatives of nitrogen-fixing non-legume Parasponia.</title>
        <authorList>
            <person name="Van Velzen R."/>
            <person name="Holmer R."/>
            <person name="Bu F."/>
            <person name="Rutten L."/>
            <person name="Van Zeijl A."/>
            <person name="Liu W."/>
            <person name="Santuari L."/>
            <person name="Cao Q."/>
            <person name="Sharma T."/>
            <person name="Shen D."/>
            <person name="Roswanjaya Y."/>
            <person name="Wardhani T."/>
            <person name="Kalhor M.S."/>
            <person name="Jansen J."/>
            <person name="Van den Hoogen J."/>
            <person name="Gungor B."/>
            <person name="Hartog M."/>
            <person name="Hontelez J."/>
            <person name="Verver J."/>
            <person name="Yang W.-C."/>
            <person name="Schijlen E."/>
            <person name="Repin R."/>
            <person name="Schilthuizen M."/>
            <person name="Schranz E."/>
            <person name="Heidstra R."/>
            <person name="Miyata K."/>
            <person name="Fedorova E."/>
            <person name="Kohlen W."/>
            <person name="Bisseling T."/>
            <person name="Smit S."/>
            <person name="Geurts R."/>
        </authorList>
    </citation>
    <scope>NUCLEOTIDE SEQUENCE [LARGE SCALE GENOMIC DNA]</scope>
    <source>
        <strain evidence="2">cv. WU1-14</strain>
    </source>
</reference>
<gene>
    <name evidence="1" type="ORF">PanWU01x14_286400</name>
</gene>
<comment type="caution">
    <text evidence="1">The sequence shown here is derived from an EMBL/GenBank/DDBJ whole genome shotgun (WGS) entry which is preliminary data.</text>
</comment>
<keyword evidence="2" id="KW-1185">Reference proteome</keyword>